<dbReference type="Proteomes" id="UP000248857">
    <property type="component" value="Unassembled WGS sequence"/>
</dbReference>
<dbReference type="Gene3D" id="3.30.530.20">
    <property type="match status" value="1"/>
</dbReference>
<dbReference type="InterPro" id="IPR023393">
    <property type="entry name" value="START-like_dom_sf"/>
</dbReference>
<keyword evidence="3" id="KW-1185">Reference proteome</keyword>
<dbReference type="OrthoDB" id="539556at2"/>
<evidence type="ECO:0000259" key="1">
    <source>
        <dbReference type="Pfam" id="PF03364"/>
    </source>
</evidence>
<dbReference type="AlphaFoldDB" id="A0A2W1JFI1"/>
<feature type="domain" description="Coenzyme Q-binding protein COQ10 START" evidence="1">
    <location>
        <begin position="45"/>
        <end position="176"/>
    </location>
</feature>
<name>A0A2W1JFI1_9CYAN</name>
<reference evidence="2 3" key="1">
    <citation type="journal article" date="2018" name="Sci. Rep.">
        <title>A novel species of the marine cyanobacterium Acaryochloris with a unique pigment content and lifestyle.</title>
        <authorList>
            <person name="Partensky F."/>
            <person name="Six C."/>
            <person name="Ratin M."/>
            <person name="Garczarek L."/>
            <person name="Vaulot D."/>
            <person name="Probert I."/>
            <person name="Calteau A."/>
            <person name="Gourvil P."/>
            <person name="Marie D."/>
            <person name="Grebert T."/>
            <person name="Bouchier C."/>
            <person name="Le Panse S."/>
            <person name="Gachenot M."/>
            <person name="Rodriguez F."/>
            <person name="Garrido J.L."/>
        </authorList>
    </citation>
    <scope>NUCLEOTIDE SEQUENCE [LARGE SCALE GENOMIC DNA]</scope>
    <source>
        <strain evidence="2 3">RCC1774</strain>
    </source>
</reference>
<proteinExistence type="predicted"/>
<dbReference type="RefSeq" id="WP_110987098.1">
    <property type="nucleotide sequence ID" value="NZ_CAWNWM010000010.1"/>
</dbReference>
<comment type="caution">
    <text evidence="2">The sequence shown here is derived from an EMBL/GenBank/DDBJ whole genome shotgun (WGS) entry which is preliminary data.</text>
</comment>
<organism evidence="2 3">
    <name type="scientific">Acaryochloris thomasi RCC1774</name>
    <dbReference type="NCBI Taxonomy" id="1764569"/>
    <lineage>
        <taxon>Bacteria</taxon>
        <taxon>Bacillati</taxon>
        <taxon>Cyanobacteriota</taxon>
        <taxon>Cyanophyceae</taxon>
        <taxon>Acaryochloridales</taxon>
        <taxon>Acaryochloridaceae</taxon>
        <taxon>Acaryochloris</taxon>
        <taxon>Acaryochloris thomasi</taxon>
    </lineage>
</organism>
<dbReference type="Pfam" id="PF03364">
    <property type="entry name" value="Polyketide_cyc"/>
    <property type="match status" value="1"/>
</dbReference>
<dbReference type="InterPro" id="IPR005031">
    <property type="entry name" value="COQ10_START"/>
</dbReference>
<dbReference type="SUPFAM" id="SSF55961">
    <property type="entry name" value="Bet v1-like"/>
    <property type="match status" value="1"/>
</dbReference>
<evidence type="ECO:0000313" key="3">
    <source>
        <dbReference type="Proteomes" id="UP000248857"/>
    </source>
</evidence>
<dbReference type="PANTHER" id="PTHR34060">
    <property type="entry name" value="POLYKETIDE CYCLASE / DEHYDRASE AND LIPID TRANSPORT PROTEIN"/>
    <property type="match status" value="1"/>
</dbReference>
<gene>
    <name evidence="2" type="ORF">C1752_03701</name>
</gene>
<dbReference type="EMBL" id="PQWO01000010">
    <property type="protein sequence ID" value="PZD72473.1"/>
    <property type="molecule type" value="Genomic_DNA"/>
</dbReference>
<evidence type="ECO:0000313" key="2">
    <source>
        <dbReference type="EMBL" id="PZD72473.1"/>
    </source>
</evidence>
<sequence length="189" mass="20996">MTGQASKKSFQELAAALAPAEQDSLRNGQVVISGDAGEYIARVLVDASPSLVWEVLTDYANFHKFLPNVSASEVLETDDSRTVVEQTNNTQILLADIESTIQTENIERGQQRVDFTMTEGDLKEFRGYWQITPVNNAEQQDQTLIKQFVVADADLGLMDGTFHAVFRGALQTSLKAIQTEISRRQQQTD</sequence>
<accession>A0A2W1JFI1</accession>
<protein>
    <recommendedName>
        <fullName evidence="1">Coenzyme Q-binding protein COQ10 START domain-containing protein</fullName>
    </recommendedName>
</protein>
<dbReference type="PANTHER" id="PTHR34060:SF2">
    <property type="entry name" value="OS03G0837900 PROTEIN"/>
    <property type="match status" value="1"/>
</dbReference>